<reference evidence="1 2" key="1">
    <citation type="journal article" date="2014" name="Genome Announc.">
        <title>Genome Sequence and Methylome of Soil Bacterium Gemmatirosa kalamazoonensis KBS708T, a Member of the Rarely Cultivated Gemmatimonadetes Phylum.</title>
        <authorList>
            <person name="Debruyn J.M."/>
            <person name="Radosevich M."/>
            <person name="Wommack K.E."/>
            <person name="Polson S.W."/>
            <person name="Hauser L.J."/>
            <person name="Fawaz M.N."/>
            <person name="Korlach J."/>
            <person name="Tsai Y.C."/>
        </authorList>
    </citation>
    <scope>NUCLEOTIDE SEQUENCE [LARGE SCALE GENOMIC DNA]</scope>
    <source>
        <strain evidence="1 2">KBS708</strain>
        <plasmid evidence="2">Plasmid 2</plasmid>
    </source>
</reference>
<dbReference type="KEGG" id="gba:J421_5970"/>
<protein>
    <submittedName>
        <fullName evidence="1">Uncharacterized protein</fullName>
    </submittedName>
</protein>
<keyword evidence="2" id="KW-1185">Reference proteome</keyword>
<accession>W0RT57</accession>
<proteinExistence type="predicted"/>
<dbReference type="EMBL" id="CP007130">
    <property type="protein sequence ID" value="AHG93505.1"/>
    <property type="molecule type" value="Genomic_DNA"/>
</dbReference>
<dbReference type="OrthoDB" id="1495881at2"/>
<dbReference type="AlphaFoldDB" id="W0RT57"/>
<sequence length="225" mass="22932">MSEHGSGRGVKLVVAGLVVGAVALVGAQGTRHGRPAAPVAVTPVPVAAPDAPEPAVEVASSVIVNGVALDDRTIRDIERRYGMGVRPGDYWYDRDTGAWGMRGGPARGIIAAGLTLGGRLRADASGGGAGDVTGVFVNGRELHPIDVAVLARIVRQPIVPGRYWVDANGVGGLEGGPAYFNLVALAQQSGGGGQHRCLYCDVGTVGGDGSFTYFIDHGSSATAEH</sequence>
<gene>
    <name evidence="1" type="ORF">J421_5970</name>
</gene>
<name>W0RT57_9BACT</name>
<keyword evidence="1" id="KW-0614">Plasmid</keyword>
<geneLocation type="plasmid" evidence="1 2">
    <name>2</name>
</geneLocation>
<organism evidence="1 2">
    <name type="scientific">Gemmatirosa kalamazoonensis</name>
    <dbReference type="NCBI Taxonomy" id="861299"/>
    <lineage>
        <taxon>Bacteria</taxon>
        <taxon>Pseudomonadati</taxon>
        <taxon>Gemmatimonadota</taxon>
        <taxon>Gemmatimonadia</taxon>
        <taxon>Gemmatimonadales</taxon>
        <taxon>Gemmatimonadaceae</taxon>
        <taxon>Gemmatirosa</taxon>
    </lineage>
</organism>
<dbReference type="InParanoid" id="W0RT57"/>
<dbReference type="Proteomes" id="UP000019151">
    <property type="component" value="Plasmid 2"/>
</dbReference>
<dbReference type="eggNOG" id="ENOG50333G7">
    <property type="taxonomic scope" value="Bacteria"/>
</dbReference>
<dbReference type="RefSeq" id="WP_025414808.1">
    <property type="nucleotide sequence ID" value="NZ_CP007130.1"/>
</dbReference>
<dbReference type="HOGENOM" id="CLU_1228468_0_0_0"/>
<evidence type="ECO:0000313" key="2">
    <source>
        <dbReference type="Proteomes" id="UP000019151"/>
    </source>
</evidence>
<evidence type="ECO:0000313" key="1">
    <source>
        <dbReference type="EMBL" id="AHG93505.1"/>
    </source>
</evidence>